<dbReference type="Proteomes" id="UP001165060">
    <property type="component" value="Unassembled WGS sequence"/>
</dbReference>
<keyword evidence="4" id="KW-1185">Reference proteome</keyword>
<keyword evidence="2" id="KW-0732">Signal</keyword>
<feature type="chain" id="PRO_5046809655" description="Rhodanese domain-containing protein" evidence="2">
    <location>
        <begin position="22"/>
        <end position="428"/>
    </location>
</feature>
<name>A0ABQ6N4S4_9STRA</name>
<evidence type="ECO:0000256" key="1">
    <source>
        <dbReference type="SAM" id="MobiDB-lite"/>
    </source>
</evidence>
<proteinExistence type="predicted"/>
<evidence type="ECO:0000313" key="4">
    <source>
        <dbReference type="Proteomes" id="UP001165060"/>
    </source>
</evidence>
<gene>
    <name evidence="3" type="ORF">TeGR_g7441</name>
</gene>
<feature type="signal peptide" evidence="2">
    <location>
        <begin position="1"/>
        <end position="21"/>
    </location>
</feature>
<sequence length="428" mass="42005">MSTPATTAAVALSTSFLTLLAYDALPSDLLPEHLFRKRGKPPVAIVETDLTAATPPELLPARLLPASGAATPCSPGALAALAQAELARRALSKLASDPAFPFLAGSRAVLVTVAAGPQGGSIFERGSGCDHVWIDAQAALEDRVAAAVSAAHKGTRLVAASPSSSPPPPDAKPEAGAPAKARPPASATPPPAPGLAPAAPGLAPAAPGLAPAAPPASFFGAVGAATRAAAVGASSLLSRSAAASGRLLSGAWGAAGRAVEGGVGGAREGAGRAARGTGDLAGKSWRLLLSLPSLLPALPPLSLPALPALPLPSPPPPPATVIFSDSPPLAAWLSSSLRARGHRALAVDIRAPGALEKIGGANVVACGSDAVAVAAAAMLAGEGGAVVAVVREEEAGRRVAELCGGRGVAVVQSAVNEELFREARGRFC</sequence>
<accession>A0ABQ6N4S4</accession>
<reference evidence="3 4" key="1">
    <citation type="journal article" date="2023" name="Commun. Biol.">
        <title>Genome analysis of Parmales, the sister group of diatoms, reveals the evolutionary specialization of diatoms from phago-mixotrophs to photoautotrophs.</title>
        <authorList>
            <person name="Ban H."/>
            <person name="Sato S."/>
            <person name="Yoshikawa S."/>
            <person name="Yamada K."/>
            <person name="Nakamura Y."/>
            <person name="Ichinomiya M."/>
            <person name="Sato N."/>
            <person name="Blanc-Mathieu R."/>
            <person name="Endo H."/>
            <person name="Kuwata A."/>
            <person name="Ogata H."/>
        </authorList>
    </citation>
    <scope>NUCLEOTIDE SEQUENCE [LARGE SCALE GENOMIC DNA]</scope>
</reference>
<evidence type="ECO:0000256" key="2">
    <source>
        <dbReference type="SAM" id="SignalP"/>
    </source>
</evidence>
<feature type="region of interest" description="Disordered" evidence="1">
    <location>
        <begin position="157"/>
        <end position="199"/>
    </location>
</feature>
<organism evidence="3 4">
    <name type="scientific">Tetraparma gracilis</name>
    <dbReference type="NCBI Taxonomy" id="2962635"/>
    <lineage>
        <taxon>Eukaryota</taxon>
        <taxon>Sar</taxon>
        <taxon>Stramenopiles</taxon>
        <taxon>Ochrophyta</taxon>
        <taxon>Bolidophyceae</taxon>
        <taxon>Parmales</taxon>
        <taxon>Triparmaceae</taxon>
        <taxon>Tetraparma</taxon>
    </lineage>
</organism>
<comment type="caution">
    <text evidence="3">The sequence shown here is derived from an EMBL/GenBank/DDBJ whole genome shotgun (WGS) entry which is preliminary data.</text>
</comment>
<dbReference type="EMBL" id="BRYB01000954">
    <property type="protein sequence ID" value="GMI40785.1"/>
    <property type="molecule type" value="Genomic_DNA"/>
</dbReference>
<feature type="compositionally biased region" description="Low complexity" evidence="1">
    <location>
        <begin position="174"/>
        <end position="185"/>
    </location>
</feature>
<evidence type="ECO:0008006" key="5">
    <source>
        <dbReference type="Google" id="ProtNLM"/>
    </source>
</evidence>
<evidence type="ECO:0000313" key="3">
    <source>
        <dbReference type="EMBL" id="GMI40785.1"/>
    </source>
</evidence>
<protein>
    <recommendedName>
        <fullName evidence="5">Rhodanese domain-containing protein</fullName>
    </recommendedName>
</protein>